<evidence type="ECO:0000313" key="1">
    <source>
        <dbReference type="EMBL" id="TQN32650.1"/>
    </source>
</evidence>
<reference evidence="1 2" key="1">
    <citation type="submission" date="2019-06" db="EMBL/GenBank/DDBJ databases">
        <title>Sequencing the genomes of 1000 actinobacteria strains.</title>
        <authorList>
            <person name="Klenk H.-P."/>
        </authorList>
    </citation>
    <scope>NUCLEOTIDE SEQUENCE [LARGE SCALE GENOMIC DNA]</scope>
    <source>
        <strain evidence="1 2">DSM 45015</strain>
    </source>
</reference>
<dbReference type="Proteomes" id="UP000317422">
    <property type="component" value="Unassembled WGS sequence"/>
</dbReference>
<sequence>MSVVLRPDHRTPIRPRSSPAVIKALAHRLTSRDRWMMRMVWHHRVLTTPQLTTLAFTSYNTAKDRLAILYELRALDRLRPWNAPWHYVLDAPGAEILAADNGLTLREFGFRSDRAQRPVKSSHLAHTLGVNQVFVDLYAHTRTPDHHAHLEWWTEGQCAWHYGDIVRPDAAGTWQVGTYYTSFFLEYDMGTERLRRLTAKLDSYSELAETTNVRGVVLFYLPSRRREAQLRRAIGSRPPVPVATAVHGAHPAYAVWARVDDPELRPRTLVDLVPKPAVEQPFLPDLPETEDG</sequence>
<dbReference type="AlphaFoldDB" id="A0A543NLE8"/>
<accession>A0A543NLE8</accession>
<organism evidence="1 2">
    <name type="scientific">Haloactinospora alba</name>
    <dbReference type="NCBI Taxonomy" id="405555"/>
    <lineage>
        <taxon>Bacteria</taxon>
        <taxon>Bacillati</taxon>
        <taxon>Actinomycetota</taxon>
        <taxon>Actinomycetes</taxon>
        <taxon>Streptosporangiales</taxon>
        <taxon>Nocardiopsidaceae</taxon>
        <taxon>Haloactinospora</taxon>
    </lineage>
</organism>
<proteinExistence type="predicted"/>
<dbReference type="EMBL" id="VFQC01000001">
    <property type="protein sequence ID" value="TQN32650.1"/>
    <property type="molecule type" value="Genomic_DNA"/>
</dbReference>
<dbReference type="RefSeq" id="WP_246062270.1">
    <property type="nucleotide sequence ID" value="NZ_VFQC01000001.1"/>
</dbReference>
<comment type="caution">
    <text evidence="1">The sequence shown here is derived from an EMBL/GenBank/DDBJ whole genome shotgun (WGS) entry which is preliminary data.</text>
</comment>
<evidence type="ECO:0000313" key="2">
    <source>
        <dbReference type="Proteomes" id="UP000317422"/>
    </source>
</evidence>
<gene>
    <name evidence="1" type="ORF">FHX37_2627</name>
</gene>
<keyword evidence="2" id="KW-1185">Reference proteome</keyword>
<dbReference type="Pfam" id="PF13814">
    <property type="entry name" value="Replic_Relax"/>
    <property type="match status" value="1"/>
</dbReference>
<name>A0A543NLE8_9ACTN</name>
<protein>
    <submittedName>
        <fullName evidence="1">Protein involved in plasmid replication-relaxation</fullName>
    </submittedName>
</protein>
<dbReference type="InterPro" id="IPR025855">
    <property type="entry name" value="Replic_Relax"/>
</dbReference>